<keyword evidence="1" id="KW-0472">Membrane</keyword>
<dbReference type="EMBL" id="CP019980">
    <property type="protein sequence ID" value="AVK96845.1"/>
    <property type="molecule type" value="Genomic_DNA"/>
</dbReference>
<dbReference type="Proteomes" id="UP000238825">
    <property type="component" value="Chromosome"/>
</dbReference>
<gene>
    <name evidence="2" type="ORF">LS41612_11535</name>
    <name evidence="3" type="ORF">LYSIN_01131</name>
    <name evidence="4" type="ORF">NCTC10338_02418</name>
</gene>
<dbReference type="InterPro" id="IPR020017">
    <property type="entry name" value="XapX_domain"/>
</dbReference>
<evidence type="ECO:0000313" key="2">
    <source>
        <dbReference type="EMBL" id="AVK96845.1"/>
    </source>
</evidence>
<keyword evidence="1" id="KW-1133">Transmembrane helix</keyword>
<dbReference type="NCBIfam" id="TIGR03510">
    <property type="entry name" value="XapX"/>
    <property type="match status" value="1"/>
</dbReference>
<dbReference type="GeneID" id="48276830"/>
<dbReference type="InterPro" id="IPR009872">
    <property type="entry name" value="DUF1427"/>
</dbReference>
<evidence type="ECO:0000313" key="6">
    <source>
        <dbReference type="Proteomes" id="UP000238825"/>
    </source>
</evidence>
<dbReference type="Proteomes" id="UP000255295">
    <property type="component" value="Unassembled WGS sequence"/>
</dbReference>
<dbReference type="EMBL" id="PGLV01000001">
    <property type="protein sequence ID" value="POZ56348.1"/>
    <property type="molecule type" value="Genomic_DNA"/>
</dbReference>
<keyword evidence="5" id="KW-1185">Reference proteome</keyword>
<evidence type="ECO:0000313" key="3">
    <source>
        <dbReference type="EMBL" id="POZ56348.1"/>
    </source>
</evidence>
<evidence type="ECO:0000256" key="1">
    <source>
        <dbReference type="SAM" id="Phobius"/>
    </source>
</evidence>
<protein>
    <submittedName>
        <fullName evidence="4">Uncharacterized protein conserved in bacteria</fullName>
    </submittedName>
</protein>
<evidence type="ECO:0000313" key="4">
    <source>
        <dbReference type="EMBL" id="SUV17321.1"/>
    </source>
</evidence>
<dbReference type="RefSeq" id="WP_024364802.1">
    <property type="nucleotide sequence ID" value="NZ_BJNS01000065.1"/>
</dbReference>
<reference evidence="4 7" key="3">
    <citation type="submission" date="2018-06" db="EMBL/GenBank/DDBJ databases">
        <authorList>
            <consortium name="Pathogen Informatics"/>
            <person name="Doyle S."/>
        </authorList>
    </citation>
    <scope>NUCLEOTIDE SEQUENCE [LARGE SCALE GENOMIC DNA]</scope>
    <source>
        <strain evidence="4 7">NCTC10338</strain>
    </source>
</reference>
<feature type="transmembrane region" description="Helical" evidence="1">
    <location>
        <begin position="31"/>
        <end position="50"/>
    </location>
</feature>
<name>A0A2S5D029_LYSSH</name>
<dbReference type="EMBL" id="UFSZ01000001">
    <property type="protein sequence ID" value="SUV17321.1"/>
    <property type="molecule type" value="Genomic_DNA"/>
</dbReference>
<proteinExistence type="predicted"/>
<evidence type="ECO:0000313" key="5">
    <source>
        <dbReference type="Proteomes" id="UP000237319"/>
    </source>
</evidence>
<dbReference type="Proteomes" id="UP000237319">
    <property type="component" value="Unassembled WGS sequence"/>
</dbReference>
<reference evidence="3 5" key="2">
    <citation type="submission" date="2017-11" db="EMBL/GenBank/DDBJ databases">
        <title>Genome sequence of Lysinibacillus sphaericus, a lignin-degrading bacteria isolated from municipal solid waste soil.</title>
        <authorList>
            <person name="Persinoti G.F."/>
            <person name="Paixao D.A."/>
            <person name="Bugg T.D."/>
            <person name="Squina F.M."/>
        </authorList>
    </citation>
    <scope>NUCLEOTIDE SEQUENCE [LARGE SCALE GENOMIC DNA]</scope>
    <source>
        <strain evidence="3 5">A1</strain>
    </source>
</reference>
<reference evidence="2 6" key="1">
    <citation type="submission" date="2017-03" db="EMBL/GenBank/DDBJ databases">
        <title>The whole genome sequencing and assembly of Lysinibacillus sphaericus DSM 28T strain.</title>
        <authorList>
            <person name="Lee Y.-J."/>
            <person name="Yi H."/>
            <person name="Bahn Y.-S."/>
            <person name="Kim J.F."/>
            <person name="Lee D.-W."/>
        </authorList>
    </citation>
    <scope>NUCLEOTIDE SEQUENCE [LARGE SCALE GENOMIC DNA]</scope>
    <source>
        <strain evidence="2 6">DSM 28</strain>
    </source>
</reference>
<sequence>MRDYLLSLAGGLIVGILFSLVKLPLPAPPLVGIFGMVGIFLGGVLMDSLFNSLKEKRNVST</sequence>
<feature type="transmembrane region" description="Helical" evidence="1">
    <location>
        <begin position="5"/>
        <end position="25"/>
    </location>
</feature>
<dbReference type="Pfam" id="PF07235">
    <property type="entry name" value="DUF1427"/>
    <property type="match status" value="1"/>
</dbReference>
<keyword evidence="1" id="KW-0812">Transmembrane</keyword>
<dbReference type="AlphaFoldDB" id="A0A2S5D029"/>
<accession>A0A2S5D029</accession>
<evidence type="ECO:0000313" key="7">
    <source>
        <dbReference type="Proteomes" id="UP000255295"/>
    </source>
</evidence>
<organism evidence="3 5">
    <name type="scientific">Lysinibacillus sphaericus</name>
    <name type="common">Bacillus sphaericus</name>
    <dbReference type="NCBI Taxonomy" id="1421"/>
    <lineage>
        <taxon>Bacteria</taxon>
        <taxon>Bacillati</taxon>
        <taxon>Bacillota</taxon>
        <taxon>Bacilli</taxon>
        <taxon>Bacillales</taxon>
        <taxon>Bacillaceae</taxon>
        <taxon>Lysinibacillus</taxon>
    </lineage>
</organism>